<organism evidence="3 4">
    <name type="scientific">Nocardiopsis aegyptia</name>
    <dbReference type="NCBI Taxonomy" id="220378"/>
    <lineage>
        <taxon>Bacteria</taxon>
        <taxon>Bacillati</taxon>
        <taxon>Actinomycetota</taxon>
        <taxon>Actinomycetes</taxon>
        <taxon>Streptosporangiales</taxon>
        <taxon>Nocardiopsidaceae</taxon>
        <taxon>Nocardiopsis</taxon>
    </lineage>
</organism>
<evidence type="ECO:0000313" key="3">
    <source>
        <dbReference type="EMBL" id="NYJ36204.1"/>
    </source>
</evidence>
<evidence type="ECO:0000256" key="2">
    <source>
        <dbReference type="SAM" id="Phobius"/>
    </source>
</evidence>
<dbReference type="InterPro" id="IPR043426">
    <property type="entry name" value="MltB-like"/>
</dbReference>
<keyword evidence="4" id="KW-1185">Reference proteome</keyword>
<dbReference type="SUPFAM" id="SSF53955">
    <property type="entry name" value="Lysozyme-like"/>
    <property type="match status" value="1"/>
</dbReference>
<dbReference type="EMBL" id="JACCFS010000001">
    <property type="protein sequence ID" value="NYJ36204.1"/>
    <property type="molecule type" value="Genomic_DNA"/>
</dbReference>
<dbReference type="CDD" id="cd13399">
    <property type="entry name" value="Slt35-like"/>
    <property type="match status" value="1"/>
</dbReference>
<dbReference type="RefSeq" id="WP_179825960.1">
    <property type="nucleotide sequence ID" value="NZ_JACCFS010000001.1"/>
</dbReference>
<protein>
    <recommendedName>
        <fullName evidence="5">Murein transglycosylase</fullName>
    </recommendedName>
</protein>
<evidence type="ECO:0008006" key="5">
    <source>
        <dbReference type="Google" id="ProtNLM"/>
    </source>
</evidence>
<dbReference type="PANTHER" id="PTHR30163:SF8">
    <property type="entry name" value="LYTIC MUREIN TRANSGLYCOSYLASE"/>
    <property type="match status" value="1"/>
</dbReference>
<keyword evidence="2" id="KW-1133">Transmembrane helix</keyword>
<dbReference type="AlphaFoldDB" id="A0A7Z0EQC1"/>
<sequence>MGKRRAPRGDRTGDRGRGPLVAACAALAVCLLVTGGLVYVANRISTALDTWSGPSAAEGSEPEDGSIETPPHDGLTAPPSTSEVTPDDGSERGPEEEAVAGADTGADEQQAPAGAPRPSGDWLDEVAESTTIPRRALEGYASAQLVLAEEQPSCRLSWPTLAGIGYVETRHGTHGGGEIGSDGLTTVDIIGIPLDGTNNTRAIRDTDGGRYDDDTEWDRAVGPMQFIPGTWVRWGASLEGGDPDPHSIDDAALSAGRYLCGGGRDLTSAQDWESAILTYNSSRTYLNDVLAYAHAYADAS</sequence>
<name>A0A7Z0EQC1_9ACTN</name>
<feature type="region of interest" description="Disordered" evidence="1">
    <location>
        <begin position="50"/>
        <end position="123"/>
    </location>
</feature>
<keyword evidence="2" id="KW-0472">Membrane</keyword>
<feature type="transmembrane region" description="Helical" evidence="2">
    <location>
        <begin position="20"/>
        <end position="41"/>
    </location>
</feature>
<dbReference type="GO" id="GO:0008933">
    <property type="term" value="F:peptidoglycan lytic transglycosylase activity"/>
    <property type="evidence" value="ECO:0007669"/>
    <property type="project" value="TreeGrafter"/>
</dbReference>
<dbReference type="PANTHER" id="PTHR30163">
    <property type="entry name" value="MEMBRANE-BOUND LYTIC MUREIN TRANSGLYCOSYLASE B"/>
    <property type="match status" value="1"/>
</dbReference>
<gene>
    <name evidence="3" type="ORF">HNR10_004085</name>
</gene>
<reference evidence="3 4" key="1">
    <citation type="submission" date="2020-07" db="EMBL/GenBank/DDBJ databases">
        <title>Sequencing the genomes of 1000 actinobacteria strains.</title>
        <authorList>
            <person name="Klenk H.-P."/>
        </authorList>
    </citation>
    <scope>NUCLEOTIDE SEQUENCE [LARGE SCALE GENOMIC DNA]</scope>
    <source>
        <strain evidence="3 4">DSM 44442</strain>
    </source>
</reference>
<dbReference type="Proteomes" id="UP000572051">
    <property type="component" value="Unassembled WGS sequence"/>
</dbReference>
<proteinExistence type="predicted"/>
<evidence type="ECO:0000313" key="4">
    <source>
        <dbReference type="Proteomes" id="UP000572051"/>
    </source>
</evidence>
<accession>A0A7Z0EQC1</accession>
<dbReference type="GO" id="GO:0009253">
    <property type="term" value="P:peptidoglycan catabolic process"/>
    <property type="evidence" value="ECO:0007669"/>
    <property type="project" value="TreeGrafter"/>
</dbReference>
<dbReference type="Gene3D" id="1.10.530.10">
    <property type="match status" value="1"/>
</dbReference>
<keyword evidence="2" id="KW-0812">Transmembrane</keyword>
<comment type="caution">
    <text evidence="3">The sequence shown here is derived from an EMBL/GenBank/DDBJ whole genome shotgun (WGS) entry which is preliminary data.</text>
</comment>
<dbReference type="InterPro" id="IPR023346">
    <property type="entry name" value="Lysozyme-like_dom_sf"/>
</dbReference>
<evidence type="ECO:0000256" key="1">
    <source>
        <dbReference type="SAM" id="MobiDB-lite"/>
    </source>
</evidence>